<feature type="transmembrane region" description="Helical" evidence="1">
    <location>
        <begin position="44"/>
        <end position="62"/>
    </location>
</feature>
<keyword evidence="1" id="KW-0472">Membrane</keyword>
<feature type="transmembrane region" description="Helical" evidence="1">
    <location>
        <begin position="203"/>
        <end position="226"/>
    </location>
</feature>
<reference evidence="3" key="1">
    <citation type="journal article" date="2019" name="Int. J. Syst. Evol. Microbiol.">
        <title>The Global Catalogue of Microorganisms (GCM) 10K type strain sequencing project: providing services to taxonomists for standard genome sequencing and annotation.</title>
        <authorList>
            <consortium name="The Broad Institute Genomics Platform"/>
            <consortium name="The Broad Institute Genome Sequencing Center for Infectious Disease"/>
            <person name="Wu L."/>
            <person name="Ma J."/>
        </authorList>
    </citation>
    <scope>NUCLEOTIDE SEQUENCE [LARGE SCALE GENOMIC DNA]</scope>
    <source>
        <strain evidence="3">JCM 12389</strain>
    </source>
</reference>
<feature type="transmembrane region" description="Helical" evidence="1">
    <location>
        <begin position="143"/>
        <end position="166"/>
    </location>
</feature>
<dbReference type="EMBL" id="BAAADO010000001">
    <property type="protein sequence ID" value="GAA0479708.1"/>
    <property type="molecule type" value="Genomic_DNA"/>
</dbReference>
<evidence type="ECO:0000313" key="2">
    <source>
        <dbReference type="EMBL" id="GAA0479708.1"/>
    </source>
</evidence>
<protein>
    <submittedName>
        <fullName evidence="2">Ethanolamine utilization protein EutH</fullName>
    </submittedName>
</protein>
<dbReference type="Pfam" id="PF04346">
    <property type="entry name" value="EutH"/>
    <property type="match status" value="1"/>
</dbReference>
<dbReference type="NCBIfam" id="NF011667">
    <property type="entry name" value="PRK15086.1-3"/>
    <property type="match status" value="1"/>
</dbReference>
<dbReference type="PANTHER" id="PTHR40089">
    <property type="entry name" value="ETHANOLAMINE UTILIZATION PROTEIN EUTH"/>
    <property type="match status" value="1"/>
</dbReference>
<comment type="caution">
    <text evidence="2">The sequence shown here is derived from an EMBL/GenBank/DDBJ whole genome shotgun (WGS) entry which is preliminary data.</text>
</comment>
<organism evidence="2 3">
    <name type="scientific">Salinibacillus aidingensis</name>
    <dbReference type="NCBI Taxonomy" id="237684"/>
    <lineage>
        <taxon>Bacteria</taxon>
        <taxon>Bacillati</taxon>
        <taxon>Bacillota</taxon>
        <taxon>Bacilli</taxon>
        <taxon>Bacillales</taxon>
        <taxon>Bacillaceae</taxon>
        <taxon>Salinibacillus</taxon>
    </lineage>
</organism>
<keyword evidence="1" id="KW-1133">Transmembrane helix</keyword>
<dbReference type="InterPro" id="IPR007441">
    <property type="entry name" value="EutH"/>
</dbReference>
<feature type="transmembrane region" description="Helical" evidence="1">
    <location>
        <begin position="106"/>
        <end position="131"/>
    </location>
</feature>
<sequence>MGINDIIVIIVVCFLILGAIDHMLGNKYGYGEPFTEGFMAMGRLTLAMVGIISLAPVLANVLTPVIKPVYSFIGADPASFVNSLLALDMGGYALAREMSLSPDAELFSWVFLGTMLGPTIVFTIPVALGIIRKEDHPVFAKGILIGMITIPVGCFVGGAVGGFNLVMILKNLFPAVILSMFIAVGLWKIPNQMIKGFKIFGEVIKIIAITGLTAIAIETMTGFIVIPNMTPVTEGFQIVGTIALFLAGAFPMVTFLQRVLKKPLGKLGHFLRVNETSIAGLISSFAHHIPMFMIFKNMDERGKVVNVAFAVSGAFVFGGHLGFVAGIEKEMVFAMIIGKLTGGFTAILLTFFFMGNQNRQGQSVKKGEIT</sequence>
<evidence type="ECO:0000256" key="1">
    <source>
        <dbReference type="SAM" id="Phobius"/>
    </source>
</evidence>
<dbReference type="PIRSF" id="PIRSF019466">
    <property type="entry name" value="EutH"/>
    <property type="match status" value="1"/>
</dbReference>
<feature type="transmembrane region" description="Helical" evidence="1">
    <location>
        <begin position="331"/>
        <end position="353"/>
    </location>
</feature>
<name>A0ABP3KH05_9BACI</name>
<evidence type="ECO:0000313" key="3">
    <source>
        <dbReference type="Proteomes" id="UP001500880"/>
    </source>
</evidence>
<feature type="transmembrane region" description="Helical" evidence="1">
    <location>
        <begin position="304"/>
        <end position="325"/>
    </location>
</feature>
<feature type="transmembrane region" description="Helical" evidence="1">
    <location>
        <begin position="6"/>
        <end position="24"/>
    </location>
</feature>
<dbReference type="PANTHER" id="PTHR40089:SF1">
    <property type="entry name" value="ETHANOLAMINE PERMEASE EUTH-RELATED"/>
    <property type="match status" value="1"/>
</dbReference>
<proteinExistence type="predicted"/>
<feature type="transmembrane region" description="Helical" evidence="1">
    <location>
        <begin position="238"/>
        <end position="256"/>
    </location>
</feature>
<dbReference type="RefSeq" id="WP_343836190.1">
    <property type="nucleotide sequence ID" value="NZ_BAAADO010000001.1"/>
</dbReference>
<keyword evidence="3" id="KW-1185">Reference proteome</keyword>
<dbReference type="Proteomes" id="UP001500880">
    <property type="component" value="Unassembled WGS sequence"/>
</dbReference>
<keyword evidence="1" id="KW-0812">Transmembrane</keyword>
<dbReference type="NCBIfam" id="NF011666">
    <property type="entry name" value="PRK15086.1-2"/>
    <property type="match status" value="1"/>
</dbReference>
<accession>A0ABP3KH05</accession>
<feature type="transmembrane region" description="Helical" evidence="1">
    <location>
        <begin position="172"/>
        <end position="191"/>
    </location>
</feature>
<gene>
    <name evidence="2" type="primary">eutH</name>
    <name evidence="2" type="ORF">GCM10008986_00170</name>
</gene>